<feature type="transmembrane region" description="Helical" evidence="1">
    <location>
        <begin position="196"/>
        <end position="215"/>
    </location>
</feature>
<keyword evidence="1" id="KW-1133">Transmembrane helix</keyword>
<keyword evidence="2" id="KW-0645">Protease</keyword>
<feature type="transmembrane region" description="Helical" evidence="1">
    <location>
        <begin position="227"/>
        <end position="244"/>
    </location>
</feature>
<sequence length="301" mass="32745">MTYAPPPLIAPPKEEEVHPYRRVWRSLTQETAILAIVCTAVFILFQYLPIRIPAIAEPILNYGLAFLPLALWIILARFPETRVPLPRTGLNTTVVLSALLAAAVGIPVVNTVIQPANWLSVESAPVRVIGYMLTAGIVQEFIKFLVVRFVAGGRFFRIREDSVAFNMAAAVGYITVLNLAYVVNNAASPDFVALRVLHHVAMNTAGSLIISYGFAQTWFANVSPFMLPFTLVIASFVNGLIIPLRSGFMNASLGISGASAQPLFGLGFSLGVLLAAVAIISFFYRVAAEQERIARQTRGNL</sequence>
<reference evidence="2 3" key="1">
    <citation type="submission" date="2020-02" db="EMBL/GenBank/DDBJ databases">
        <authorList>
            <person name="Zheng R.K."/>
            <person name="Sun C.M."/>
        </authorList>
    </citation>
    <scope>NUCLEOTIDE SEQUENCE [LARGE SCALE GENOMIC DNA]</scope>
    <source>
        <strain evidence="3">rifampicinis</strain>
    </source>
</reference>
<feature type="transmembrane region" description="Helical" evidence="1">
    <location>
        <begin position="129"/>
        <end position="151"/>
    </location>
</feature>
<dbReference type="AlphaFoldDB" id="A0A7S8IDD0"/>
<dbReference type="KEGG" id="pmet:G4Y79_16180"/>
<feature type="transmembrane region" description="Helical" evidence="1">
    <location>
        <begin position="60"/>
        <end position="78"/>
    </location>
</feature>
<keyword evidence="2" id="KW-0482">Metalloprotease</keyword>
<dbReference type="GO" id="GO:0008237">
    <property type="term" value="F:metallopeptidase activity"/>
    <property type="evidence" value="ECO:0007669"/>
    <property type="project" value="UniProtKB-KW"/>
</dbReference>
<dbReference type="EMBL" id="CP062983">
    <property type="protein sequence ID" value="QPC81239.1"/>
    <property type="molecule type" value="Genomic_DNA"/>
</dbReference>
<protein>
    <submittedName>
        <fullName evidence="2">PrsW family intramembrane metalloprotease</fullName>
    </submittedName>
</protein>
<dbReference type="Proteomes" id="UP000594468">
    <property type="component" value="Chromosome"/>
</dbReference>
<name>A0A7S8IDD0_9CHLR</name>
<feature type="transmembrane region" description="Helical" evidence="1">
    <location>
        <begin position="90"/>
        <end position="109"/>
    </location>
</feature>
<accession>A0A7S8IDD0</accession>
<keyword evidence="1" id="KW-0472">Membrane</keyword>
<gene>
    <name evidence="2" type="ORF">G4Y79_16180</name>
</gene>
<dbReference type="Pfam" id="PF13367">
    <property type="entry name" value="PrsW-protease"/>
    <property type="match status" value="1"/>
</dbReference>
<keyword evidence="1" id="KW-0812">Transmembrane</keyword>
<evidence type="ECO:0000313" key="3">
    <source>
        <dbReference type="Proteomes" id="UP000594468"/>
    </source>
</evidence>
<evidence type="ECO:0000313" key="2">
    <source>
        <dbReference type="EMBL" id="QPC81239.1"/>
    </source>
</evidence>
<dbReference type="RefSeq" id="WP_195169312.1">
    <property type="nucleotide sequence ID" value="NZ_CP062983.1"/>
</dbReference>
<organism evidence="2 3">
    <name type="scientific">Phototrophicus methaneseepsis</name>
    <dbReference type="NCBI Taxonomy" id="2710758"/>
    <lineage>
        <taxon>Bacteria</taxon>
        <taxon>Bacillati</taxon>
        <taxon>Chloroflexota</taxon>
        <taxon>Candidatus Thermofontia</taxon>
        <taxon>Phototrophicales</taxon>
        <taxon>Phototrophicaceae</taxon>
        <taxon>Phototrophicus</taxon>
    </lineage>
</organism>
<keyword evidence="2" id="KW-0378">Hydrolase</keyword>
<keyword evidence="3" id="KW-1185">Reference proteome</keyword>
<proteinExistence type="predicted"/>
<feature type="transmembrane region" description="Helical" evidence="1">
    <location>
        <begin position="264"/>
        <end position="286"/>
    </location>
</feature>
<dbReference type="GO" id="GO:0006508">
    <property type="term" value="P:proteolysis"/>
    <property type="evidence" value="ECO:0007669"/>
    <property type="project" value="UniProtKB-KW"/>
</dbReference>
<evidence type="ECO:0000256" key="1">
    <source>
        <dbReference type="SAM" id="Phobius"/>
    </source>
</evidence>
<dbReference type="InterPro" id="IPR026898">
    <property type="entry name" value="PrsW"/>
</dbReference>
<feature type="transmembrane region" description="Helical" evidence="1">
    <location>
        <begin position="31"/>
        <end position="48"/>
    </location>
</feature>
<feature type="transmembrane region" description="Helical" evidence="1">
    <location>
        <begin position="163"/>
        <end position="184"/>
    </location>
</feature>